<feature type="compositionally biased region" description="Polar residues" evidence="1">
    <location>
        <begin position="156"/>
        <end position="173"/>
    </location>
</feature>
<proteinExistence type="predicted"/>
<evidence type="ECO:0000256" key="1">
    <source>
        <dbReference type="SAM" id="MobiDB-lite"/>
    </source>
</evidence>
<sequence length="181" mass="19848">MTTHPHTATWPDTDAEARRRQAERRWLRGTWTRVHLRYARALHELSQVPTALALGQFAAFPDGQDARDAAEAIETAVQAAYSELDHILTYVAAVLDPGPATCQTCGGGLCSTHGQGPAVWEHWRQLSDAPPGFERYTADHPPAVTFGQPDRPDWTASDTDLTPSRCNTSASTPTHHEGVTR</sequence>
<dbReference type="EMBL" id="JBHSIT010000008">
    <property type="protein sequence ID" value="MFC4910917.1"/>
    <property type="molecule type" value="Genomic_DNA"/>
</dbReference>
<accession>A0ABV9U3I7</accession>
<reference evidence="3" key="1">
    <citation type="journal article" date="2019" name="Int. J. Syst. Evol. Microbiol.">
        <title>The Global Catalogue of Microorganisms (GCM) 10K type strain sequencing project: providing services to taxonomists for standard genome sequencing and annotation.</title>
        <authorList>
            <consortium name="The Broad Institute Genomics Platform"/>
            <consortium name="The Broad Institute Genome Sequencing Center for Infectious Disease"/>
            <person name="Wu L."/>
            <person name="Ma J."/>
        </authorList>
    </citation>
    <scope>NUCLEOTIDE SEQUENCE [LARGE SCALE GENOMIC DNA]</scope>
    <source>
        <strain evidence="3">KLKA75</strain>
    </source>
</reference>
<dbReference type="Proteomes" id="UP001595872">
    <property type="component" value="Unassembled WGS sequence"/>
</dbReference>
<comment type="caution">
    <text evidence="2">The sequence shown here is derived from an EMBL/GenBank/DDBJ whole genome shotgun (WGS) entry which is preliminary data.</text>
</comment>
<protein>
    <submittedName>
        <fullName evidence="2">Uncharacterized protein</fullName>
    </submittedName>
</protein>
<dbReference type="RefSeq" id="WP_378259570.1">
    <property type="nucleotide sequence ID" value="NZ_JBHSIT010000008.1"/>
</dbReference>
<evidence type="ECO:0000313" key="3">
    <source>
        <dbReference type="Proteomes" id="UP001595872"/>
    </source>
</evidence>
<organism evidence="2 3">
    <name type="scientific">Actinomadura gamaensis</name>
    <dbReference type="NCBI Taxonomy" id="1763541"/>
    <lineage>
        <taxon>Bacteria</taxon>
        <taxon>Bacillati</taxon>
        <taxon>Actinomycetota</taxon>
        <taxon>Actinomycetes</taxon>
        <taxon>Streptosporangiales</taxon>
        <taxon>Thermomonosporaceae</taxon>
        <taxon>Actinomadura</taxon>
    </lineage>
</organism>
<keyword evidence="3" id="KW-1185">Reference proteome</keyword>
<evidence type="ECO:0000313" key="2">
    <source>
        <dbReference type="EMBL" id="MFC4910917.1"/>
    </source>
</evidence>
<gene>
    <name evidence="2" type="ORF">ACFPCY_26640</name>
</gene>
<name>A0ABV9U3I7_9ACTN</name>
<feature type="region of interest" description="Disordered" evidence="1">
    <location>
        <begin position="141"/>
        <end position="181"/>
    </location>
</feature>